<dbReference type="GO" id="GO:0004521">
    <property type="term" value="F:RNA endonuclease activity"/>
    <property type="evidence" value="ECO:0007669"/>
    <property type="project" value="TreeGrafter"/>
</dbReference>
<dbReference type="Pfam" id="PF10996">
    <property type="entry name" value="Beta-Casp"/>
    <property type="match status" value="1"/>
</dbReference>
<keyword evidence="4" id="KW-0269">Exonuclease</keyword>
<dbReference type="EMBL" id="JXBL01000001">
    <property type="protein sequence ID" value="KIE42108.1"/>
    <property type="molecule type" value="Genomic_DNA"/>
</dbReference>
<reference evidence="4 5" key="1">
    <citation type="submission" date="2015-01" db="EMBL/GenBank/DDBJ databases">
        <title>Genome sequence of the anaerobic bacterium Geobacter soli GSS01, a dissimilatory Fe(III) reducer from soil.</title>
        <authorList>
            <person name="Yang G."/>
            <person name="Zhou S."/>
        </authorList>
    </citation>
    <scope>NUCLEOTIDE SEQUENCE [LARGE SCALE GENOMIC DNA]</scope>
    <source>
        <strain evidence="4 5">GSS01</strain>
    </source>
</reference>
<protein>
    <submittedName>
        <fullName evidence="4">RNA procession exonuclease</fullName>
    </submittedName>
</protein>
<organism evidence="4 5">
    <name type="scientific">Geobacter soli</name>
    <dbReference type="NCBI Taxonomy" id="1510391"/>
    <lineage>
        <taxon>Bacteria</taxon>
        <taxon>Pseudomonadati</taxon>
        <taxon>Thermodesulfobacteriota</taxon>
        <taxon>Desulfuromonadia</taxon>
        <taxon>Geobacterales</taxon>
        <taxon>Geobacteraceae</taxon>
        <taxon>Geobacter</taxon>
    </lineage>
</organism>
<dbReference type="AlphaFoldDB" id="A0A0C1TS14"/>
<dbReference type="PANTHER" id="PTHR11203:SF37">
    <property type="entry name" value="INTEGRATOR COMPLEX SUBUNIT 11"/>
    <property type="match status" value="1"/>
</dbReference>
<evidence type="ECO:0000256" key="1">
    <source>
        <dbReference type="ARBA" id="ARBA00022801"/>
    </source>
</evidence>
<dbReference type="InterPro" id="IPR022712">
    <property type="entry name" value="Beta_Casp"/>
</dbReference>
<dbReference type="Gene3D" id="3.60.15.10">
    <property type="entry name" value="Ribonuclease Z/Hydroxyacylglutathione hydrolase-like"/>
    <property type="match status" value="1"/>
</dbReference>
<dbReference type="SMART" id="SM01027">
    <property type="entry name" value="Beta-Casp"/>
    <property type="match status" value="1"/>
</dbReference>
<feature type="domain" description="Metallo-beta-lactamase" evidence="2">
    <location>
        <begin position="13"/>
        <end position="252"/>
    </location>
</feature>
<dbReference type="RefSeq" id="WP_039644369.1">
    <property type="nucleotide sequence ID" value="NZ_JXBL01000001.1"/>
</dbReference>
<dbReference type="GO" id="GO:0004527">
    <property type="term" value="F:exonuclease activity"/>
    <property type="evidence" value="ECO:0007669"/>
    <property type="project" value="UniProtKB-KW"/>
</dbReference>
<dbReference type="Gene3D" id="3.40.50.10890">
    <property type="match status" value="1"/>
</dbReference>
<gene>
    <name evidence="4" type="ORF">SE37_05445</name>
</gene>
<dbReference type="CDD" id="cd16295">
    <property type="entry name" value="TTHA0252-CPSF-like_MBL-fold"/>
    <property type="match status" value="1"/>
</dbReference>
<evidence type="ECO:0000313" key="4">
    <source>
        <dbReference type="EMBL" id="KIE42108.1"/>
    </source>
</evidence>
<keyword evidence="1" id="KW-0378">Hydrolase</keyword>
<proteinExistence type="predicted"/>
<keyword evidence="4" id="KW-0540">Nuclease</keyword>
<evidence type="ECO:0000259" key="2">
    <source>
        <dbReference type="SMART" id="SM00849"/>
    </source>
</evidence>
<dbReference type="PANTHER" id="PTHR11203">
    <property type="entry name" value="CLEAVAGE AND POLYADENYLATION SPECIFICITY FACTOR FAMILY MEMBER"/>
    <property type="match status" value="1"/>
</dbReference>
<evidence type="ECO:0000313" key="5">
    <source>
        <dbReference type="Proteomes" id="UP000031433"/>
    </source>
</evidence>
<dbReference type="InterPro" id="IPR036866">
    <property type="entry name" value="RibonucZ/Hydroxyglut_hydro"/>
</dbReference>
<name>A0A0C1TS14_9BACT</name>
<dbReference type="Pfam" id="PF07521">
    <property type="entry name" value="RMMBL"/>
    <property type="match status" value="1"/>
</dbReference>
<feature type="domain" description="Beta-Casp" evidence="3">
    <location>
        <begin position="257"/>
        <end position="395"/>
    </location>
</feature>
<comment type="caution">
    <text evidence="4">The sequence shown here is derived from an EMBL/GenBank/DDBJ whole genome shotgun (WGS) entry which is preliminary data.</text>
</comment>
<sequence>MQIIHHGGKFGVTGSCHELVISDSAAILIDCGLLQGNDDRNGRGGRTSPFIDFPLERIKGLVLTHVHIDHCGRIPHLLGAGFQGPIWCSEASALLLPLVLGDAVKVGISRDRHLIARFLDSVKKRLIPLPYDRWHHLGCWDGRSVSLRLQQAGHILGSAYVEVSVNPSPQPEQTATITGPRDDTIVVFSGDLGAPFAPLLPDPTPPERADILVLESTYGDRQHEGREQRRERLYRVIVRALENRGALLVPAFSIGRTQELLYEIEDLISRHRTEEAAAGLPWDDLEIIVDSPLALSVTRVYDRLRRLWDKGALETIAQNRNPLSFEQMTIIESHADHWATVEYLRKTARPCIVIASGGMCAGGRIVNYLKALMSDPRTDILFVGYQAAGTPGRDILEAAQQRREGDAPVFIDLDGGTYPLRAAVHTISGYSAHADQRNLVEFVEGIAVSPKIIKLVHGEEAARTALAGVLAKKGYEVEH</sequence>
<evidence type="ECO:0000259" key="3">
    <source>
        <dbReference type="SMART" id="SM01027"/>
    </source>
</evidence>
<keyword evidence="5" id="KW-1185">Reference proteome</keyword>
<accession>A0A0C1TS14</accession>
<dbReference type="Proteomes" id="UP000031433">
    <property type="component" value="Unassembled WGS sequence"/>
</dbReference>
<dbReference type="SMART" id="SM00849">
    <property type="entry name" value="Lactamase_B"/>
    <property type="match status" value="1"/>
</dbReference>
<dbReference type="Pfam" id="PF00753">
    <property type="entry name" value="Lactamase_B"/>
    <property type="match status" value="1"/>
</dbReference>
<dbReference type="InterPro" id="IPR011108">
    <property type="entry name" value="RMMBL"/>
</dbReference>
<dbReference type="InterPro" id="IPR001279">
    <property type="entry name" value="Metallo-B-lactamas"/>
</dbReference>
<dbReference type="InterPro" id="IPR050698">
    <property type="entry name" value="MBL"/>
</dbReference>
<dbReference type="SUPFAM" id="SSF56281">
    <property type="entry name" value="Metallo-hydrolase/oxidoreductase"/>
    <property type="match status" value="1"/>
</dbReference>